<name>A0ABT3PVZ3_9BACT</name>
<comment type="catalytic activity">
    <reaction evidence="7">
        <text>(2E)-4-hydroxy-3-methylbut-2-enyl diphosphate + oxidized [flavodoxin] + H2O + 2 H(+) = 2-C-methyl-D-erythritol 2,4-cyclic diphosphate + reduced [flavodoxin]</text>
        <dbReference type="Rhea" id="RHEA:43604"/>
        <dbReference type="Rhea" id="RHEA-COMP:10622"/>
        <dbReference type="Rhea" id="RHEA-COMP:10623"/>
        <dbReference type="ChEBI" id="CHEBI:15377"/>
        <dbReference type="ChEBI" id="CHEBI:15378"/>
        <dbReference type="ChEBI" id="CHEBI:57618"/>
        <dbReference type="ChEBI" id="CHEBI:58210"/>
        <dbReference type="ChEBI" id="CHEBI:58483"/>
        <dbReference type="ChEBI" id="CHEBI:128753"/>
        <dbReference type="EC" id="1.17.7.3"/>
    </reaction>
</comment>
<feature type="binding site" evidence="7">
    <location>
        <position position="350"/>
    </location>
    <ligand>
        <name>[4Fe-4S] cluster</name>
        <dbReference type="ChEBI" id="CHEBI:49883"/>
    </ligand>
</feature>
<evidence type="ECO:0000259" key="8">
    <source>
        <dbReference type="Pfam" id="PF04551"/>
    </source>
</evidence>
<dbReference type="SUPFAM" id="SSF51717">
    <property type="entry name" value="Dihydropteroate synthetase-like"/>
    <property type="match status" value="1"/>
</dbReference>
<dbReference type="InterPro" id="IPR058578">
    <property type="entry name" value="IspG_TIM"/>
</dbReference>
<feature type="domain" description="IspG TIM-barrel" evidence="8">
    <location>
        <begin position="11"/>
        <end position="278"/>
    </location>
</feature>
<evidence type="ECO:0000256" key="3">
    <source>
        <dbReference type="ARBA" id="ARBA00023002"/>
    </source>
</evidence>
<dbReference type="Proteomes" id="UP001207337">
    <property type="component" value="Unassembled WGS sequence"/>
</dbReference>
<dbReference type="PANTHER" id="PTHR30454:SF0">
    <property type="entry name" value="4-HYDROXY-3-METHYLBUT-2-EN-1-YL DIPHOSPHATE SYNTHASE (FERREDOXIN), CHLOROPLASTIC"/>
    <property type="match status" value="1"/>
</dbReference>
<dbReference type="Pfam" id="PF04551">
    <property type="entry name" value="GcpE"/>
    <property type="match status" value="1"/>
</dbReference>
<comment type="similarity">
    <text evidence="7">Belongs to the IspG family.</text>
</comment>
<organism evidence="10 11">
    <name type="scientific">Fodinibius salicampi</name>
    <dbReference type="NCBI Taxonomy" id="1920655"/>
    <lineage>
        <taxon>Bacteria</taxon>
        <taxon>Pseudomonadati</taxon>
        <taxon>Balneolota</taxon>
        <taxon>Balneolia</taxon>
        <taxon>Balneolales</taxon>
        <taxon>Balneolaceae</taxon>
        <taxon>Fodinibius</taxon>
    </lineage>
</organism>
<evidence type="ECO:0000256" key="4">
    <source>
        <dbReference type="ARBA" id="ARBA00023004"/>
    </source>
</evidence>
<dbReference type="InterPro" id="IPR058579">
    <property type="entry name" value="IspG_C"/>
</dbReference>
<evidence type="ECO:0000313" key="10">
    <source>
        <dbReference type="EMBL" id="MCW9712024.1"/>
    </source>
</evidence>
<accession>A0ABT3PVZ3</accession>
<dbReference type="NCBIfam" id="TIGR00612">
    <property type="entry name" value="ispG_gcpE"/>
    <property type="match status" value="1"/>
</dbReference>
<dbReference type="EMBL" id="JAJNDC010000001">
    <property type="protein sequence ID" value="MCW9712024.1"/>
    <property type="molecule type" value="Genomic_DNA"/>
</dbReference>
<evidence type="ECO:0000256" key="2">
    <source>
        <dbReference type="ARBA" id="ARBA00022723"/>
    </source>
</evidence>
<dbReference type="Gene3D" id="3.20.20.20">
    <property type="entry name" value="Dihydropteroate synthase-like"/>
    <property type="match status" value="1"/>
</dbReference>
<feature type="binding site" evidence="7">
    <location>
        <position position="297"/>
    </location>
    <ligand>
        <name>[4Fe-4S] cluster</name>
        <dbReference type="ChEBI" id="CHEBI:49883"/>
    </ligand>
</feature>
<evidence type="ECO:0000313" key="11">
    <source>
        <dbReference type="Proteomes" id="UP001207337"/>
    </source>
</evidence>
<protein>
    <recommendedName>
        <fullName evidence="7">4-hydroxy-3-methylbut-2-en-1-yl diphosphate synthase (flavodoxin)</fullName>
        <ecNumber evidence="7">1.17.7.3</ecNumber>
    </recommendedName>
    <alternativeName>
        <fullName evidence="7">1-hydroxy-2-methyl-2-(E)-butenyl 4-diphosphate synthase</fullName>
    </alternativeName>
</protein>
<evidence type="ECO:0000259" key="9">
    <source>
        <dbReference type="Pfam" id="PF26540"/>
    </source>
</evidence>
<dbReference type="SUPFAM" id="SSF56014">
    <property type="entry name" value="Nitrite and sulphite reductase 4Fe-4S domain-like"/>
    <property type="match status" value="1"/>
</dbReference>
<dbReference type="InterPro" id="IPR045854">
    <property type="entry name" value="NO2/SO3_Rdtase_4Fe4S_sf"/>
</dbReference>
<evidence type="ECO:0000256" key="5">
    <source>
        <dbReference type="ARBA" id="ARBA00023014"/>
    </source>
</evidence>
<comment type="cofactor">
    <cofactor evidence="7">
        <name>[4Fe-4S] cluster</name>
        <dbReference type="ChEBI" id="CHEBI:49883"/>
    </cofactor>
    <text evidence="7">Binds 1 [4Fe-4S] cluster.</text>
</comment>
<keyword evidence="2 7" id="KW-0479">Metal-binding</keyword>
<feature type="binding site" evidence="7">
    <location>
        <position position="343"/>
    </location>
    <ligand>
        <name>[4Fe-4S] cluster</name>
        <dbReference type="ChEBI" id="CHEBI:49883"/>
    </ligand>
</feature>
<gene>
    <name evidence="7 10" type="primary">ispG</name>
    <name evidence="10" type="synonym">gcpE</name>
    <name evidence="10" type="ORF">LQ318_03820</name>
</gene>
<keyword evidence="3 7" id="KW-0560">Oxidoreductase</keyword>
<dbReference type="PIRSF" id="PIRSF004640">
    <property type="entry name" value="IspG"/>
    <property type="match status" value="1"/>
</dbReference>
<evidence type="ECO:0000256" key="1">
    <source>
        <dbReference type="ARBA" id="ARBA00022485"/>
    </source>
</evidence>
<comment type="pathway">
    <text evidence="7">Isoprenoid biosynthesis; isopentenyl diphosphate biosynthesis via DXP pathway; isopentenyl diphosphate from 1-deoxy-D-xylulose 5-phosphate: step 5/6.</text>
</comment>
<keyword evidence="4 7" id="KW-0408">Iron</keyword>
<keyword evidence="6 7" id="KW-0414">Isoprene biosynthesis</keyword>
<dbReference type="RefSeq" id="WP_265787675.1">
    <property type="nucleotide sequence ID" value="NZ_BAABRS010000001.1"/>
</dbReference>
<dbReference type="GO" id="GO:0046429">
    <property type="term" value="F:4-hydroxy-3-methylbut-2-en-1-yl diphosphate synthase activity (ferredoxin)"/>
    <property type="evidence" value="ECO:0007669"/>
    <property type="project" value="UniProtKB-EC"/>
</dbReference>
<proteinExistence type="inferred from homology"/>
<dbReference type="Pfam" id="PF26540">
    <property type="entry name" value="GcpE_C"/>
    <property type="match status" value="1"/>
</dbReference>
<feature type="binding site" evidence="7">
    <location>
        <position position="300"/>
    </location>
    <ligand>
        <name>[4Fe-4S] cluster</name>
        <dbReference type="ChEBI" id="CHEBI:49883"/>
    </ligand>
</feature>
<keyword evidence="5 7" id="KW-0411">Iron-sulfur</keyword>
<dbReference type="InterPro" id="IPR004588">
    <property type="entry name" value="IspG_bac-typ"/>
</dbReference>
<feature type="domain" description="IspG C-terminal" evidence="9">
    <location>
        <begin position="294"/>
        <end position="395"/>
    </location>
</feature>
<dbReference type="InterPro" id="IPR011005">
    <property type="entry name" value="Dihydropteroate_synth-like_sf"/>
</dbReference>
<keyword evidence="11" id="KW-1185">Reference proteome</keyword>
<dbReference type="PANTHER" id="PTHR30454">
    <property type="entry name" value="4-HYDROXY-3-METHYLBUT-2-EN-1-YL DIPHOSPHATE SYNTHASE"/>
    <property type="match status" value="1"/>
</dbReference>
<comment type="function">
    <text evidence="7">Converts 2C-methyl-D-erythritol 2,4-cyclodiphosphate (ME-2,4cPP) into 1-hydroxy-2-methyl-2-(E)-butenyl 4-diphosphate.</text>
</comment>
<dbReference type="NCBIfam" id="NF001540">
    <property type="entry name" value="PRK00366.1"/>
    <property type="match status" value="1"/>
</dbReference>
<reference evidence="10 11" key="1">
    <citation type="submission" date="2021-11" db="EMBL/GenBank/DDBJ databases">
        <title>Aliifidinibius sp. nov., a new bacterium isolated from saline soil.</title>
        <authorList>
            <person name="Galisteo C."/>
            <person name="De La Haba R."/>
            <person name="Sanchez-Porro C."/>
            <person name="Ventosa A."/>
        </authorList>
    </citation>
    <scope>NUCLEOTIDE SEQUENCE [LARGE SCALE GENOMIC DNA]</scope>
    <source>
        <strain evidence="10 11">KACC 190600</strain>
    </source>
</reference>
<dbReference type="EC" id="1.17.7.3" evidence="7"/>
<dbReference type="Gene3D" id="3.30.413.10">
    <property type="entry name" value="Sulfite Reductase Hemoprotein, domain 1"/>
    <property type="match status" value="1"/>
</dbReference>
<sequence length="413" mass="45526">MSHIKRRESIQVMVGDVPVGGGAPVVVQSMTNTDTADVEATAEQIKYLHQAGSEIVRITVNNDQAAQAVPHIKDKLLAENVTVPIVGDFHYNGHKLLVKYPEAAKALSKFRINPGNTGTKTRDENFCTIVEQAIEYDKPVRIGVNWGSLDQQLLAKKMDKNSELANPKSSKQVMLDTMVESARRSAELAESVGLPSNKIIISCKMSHVQDVVHVYERIAELLDYPLHVGLTEAGMGMKGTVASTAALSVLLQQGIGDTIRVSLTPKPNGDRAEEVRICQQVLQSLGIRSFVPQVTACPGCGRTNSTYFQELAEEIQDYLREMMPVWREMYPGVEEMNVAVMGCVVNGPGESRNANIGISLPGTFEEPKAPVYMDGEHHSTLRGDHIAEEFREILDDYVMRNYGQSEEMEEAEE</sequence>
<comment type="caution">
    <text evidence="10">The sequence shown here is derived from an EMBL/GenBank/DDBJ whole genome shotgun (WGS) entry which is preliminary data.</text>
</comment>
<keyword evidence="1 7" id="KW-0004">4Fe-4S</keyword>
<evidence type="ECO:0000256" key="7">
    <source>
        <dbReference type="HAMAP-Rule" id="MF_00159"/>
    </source>
</evidence>
<dbReference type="InterPro" id="IPR016425">
    <property type="entry name" value="IspG_bac"/>
</dbReference>
<evidence type="ECO:0000256" key="6">
    <source>
        <dbReference type="ARBA" id="ARBA00023229"/>
    </source>
</evidence>
<dbReference type="HAMAP" id="MF_00159">
    <property type="entry name" value="IspG"/>
    <property type="match status" value="1"/>
</dbReference>